<feature type="region of interest" description="Disordered" evidence="3">
    <location>
        <begin position="264"/>
        <end position="298"/>
    </location>
</feature>
<feature type="compositionally biased region" description="Acidic residues" evidence="3">
    <location>
        <begin position="207"/>
        <end position="218"/>
    </location>
</feature>
<dbReference type="SUPFAM" id="SSF57716">
    <property type="entry name" value="Glucocorticoid receptor-like (DNA-binding domain)"/>
    <property type="match status" value="1"/>
</dbReference>
<dbReference type="Gene3D" id="3.30.160.60">
    <property type="entry name" value="Classic Zinc Finger"/>
    <property type="match status" value="1"/>
</dbReference>
<dbReference type="PROSITE" id="PS51915">
    <property type="entry name" value="ZAD"/>
    <property type="match status" value="1"/>
</dbReference>
<dbReference type="SUPFAM" id="SSF57667">
    <property type="entry name" value="beta-beta-alpha zinc fingers"/>
    <property type="match status" value="1"/>
</dbReference>
<dbReference type="InterPro" id="IPR012934">
    <property type="entry name" value="Znf_AD"/>
</dbReference>
<dbReference type="VEuPathDB" id="VectorBase:MDOA013356"/>
<feature type="domain" description="ZAD" evidence="5">
    <location>
        <begin position="45"/>
        <end position="120"/>
    </location>
</feature>
<keyword evidence="2" id="KW-0862">Zinc</keyword>
<keyword evidence="1" id="KW-0863">Zinc-finger</keyword>
<evidence type="ECO:0000259" key="5">
    <source>
        <dbReference type="PROSITE" id="PS51915"/>
    </source>
</evidence>
<feature type="binding site" evidence="2">
    <location>
        <position position="50"/>
    </location>
    <ligand>
        <name>Zn(2+)</name>
        <dbReference type="ChEBI" id="CHEBI:29105"/>
    </ligand>
</feature>
<evidence type="ECO:0000313" key="6">
    <source>
        <dbReference type="EnsemblMetazoa" id="MDOA013356-PD"/>
    </source>
</evidence>
<dbReference type="EnsemblMetazoa" id="MDOA013356-RC">
    <property type="protein sequence ID" value="MDOA013356-PC"/>
    <property type="gene ID" value="MDOA013356"/>
</dbReference>
<feature type="binding site" evidence="2">
    <location>
        <position position="96"/>
    </location>
    <ligand>
        <name>Zn(2+)</name>
        <dbReference type="ChEBI" id="CHEBI:29105"/>
    </ligand>
</feature>
<sequence>MDTAAAAATTTATKTTSSPILSPSSQATTTTATTATTTATTPNVQLCRICISSNVNCSTQMISIFGEDSLWRKITTLANVQIERGDTLPQQVCVTCAKNTISACLFKKKCEDADNFFRQQLMLSKIDGKITSLQDSHESEAEEIQTNGQNHRTDEEEGEGEEENSESSYKQQTQHQQHHHRQINGDHRNDISYPLQDNQTHGHGHDDDGDAEEDEDDDGQYHENALKSALNCNGQKQPTFDFNSIRLMHEYMQQHLSKFNGLQNHHTMAEGGGGGGGGDSDEEGGNASATDSDDQDDEEHLPLIPEIELITPSEEGGVAGSNGGASAAEALGEGNATVAMRGYQCPHCYQIFEMRQVLKAHMQSVHGTAGPVYECTNCKKTYFYKRFLEKHIRRGRCVKKRRNQTRPMQCSDCNVLFPTGHHLGWHKRTGCPSKTAKMPLQQLFKQNIVQYNNFPRRIGMRKPENALYLHNRKLMMANNKRKGRTRIKLDARKIALAKQLILREATTTVIANELNISRTFAWRLRKSLVNGVSLHERVIDPPEEEGEEADHNGYDNVNDVNNVAAADAVENLQKSDQFLNHHPFTEHIKSENPDTEDEVEAIEHNAVANNEEQNLTGGQHHLQLLQENHHQLEQQTQALRQAAAVATSVIQRATTATKQNLTQQQQQAIEQKFHNTISVVQQQRLMELNPSKEYPHHQRQHLQTQLRKSDDDEDEDGTESRQDSEMTEDTHHYLQQQQQETDMNKCGVNSQQQQQQQKYLKTNSLNNIPDPLVAVASNTNKMSLISQLTPAVAAAINQLPVNLSIRPIASMQNNESTSNDATPNNPKKKPRKPNVFIDDEKYAMAKMLVGQNASTMEIAKALNVSQMTAWKLRDAIIKGVPLSYRNRRDMRMTSMARADEDVGNSMSAMSETNESNQRETDAERQQQALLVQQQLEHQQKLQQQHLQQQQQIQHLLQRQQQLQQQQQQLEQQKQKRLQQQQLEEQQQKQQQQQQQQQLQLQQQQQLQHEQKPSNPRRRLKAAEREVRDKEITREILELIKEDSNIQYWKVSARLAEKGYAISPSSVCQKLKSMGIHRRWKPGDKPPLIDMEHLKATTAAATSASSSVVANNSLAAVATLAAAAAAVNAQNASSSADESYEQQFDMGGAHFLSAFTR</sequence>
<gene>
    <name evidence="6" type="primary">101888487</name>
</gene>
<feature type="region of interest" description="Disordered" evidence="3">
    <location>
        <begin position="810"/>
        <end position="833"/>
    </location>
</feature>
<keyword evidence="2" id="KW-0479">Metal-binding</keyword>
<feature type="compositionally biased region" description="Low complexity" evidence="3">
    <location>
        <begin position="166"/>
        <end position="175"/>
    </location>
</feature>
<feature type="binding site" evidence="2">
    <location>
        <position position="93"/>
    </location>
    <ligand>
        <name>Zn(2+)</name>
        <dbReference type="ChEBI" id="CHEBI:29105"/>
    </ligand>
</feature>
<dbReference type="GO" id="GO:0008270">
    <property type="term" value="F:zinc ion binding"/>
    <property type="evidence" value="ECO:0007669"/>
    <property type="project" value="UniProtKB-UniRule"/>
</dbReference>
<dbReference type="PROSITE" id="PS00028">
    <property type="entry name" value="ZINC_FINGER_C2H2_1"/>
    <property type="match status" value="1"/>
</dbReference>
<dbReference type="InterPro" id="IPR013087">
    <property type="entry name" value="Znf_C2H2_type"/>
</dbReference>
<evidence type="ECO:0000256" key="1">
    <source>
        <dbReference type="PROSITE-ProRule" id="PRU00042"/>
    </source>
</evidence>
<proteinExistence type="predicted"/>
<evidence type="ECO:0000256" key="3">
    <source>
        <dbReference type="SAM" id="MobiDB-lite"/>
    </source>
</evidence>
<dbReference type="GO" id="GO:0005634">
    <property type="term" value="C:nucleus"/>
    <property type="evidence" value="ECO:0007669"/>
    <property type="project" value="InterPro"/>
</dbReference>
<organism evidence="6">
    <name type="scientific">Musca domestica</name>
    <name type="common">House fly</name>
    <dbReference type="NCBI Taxonomy" id="7370"/>
    <lineage>
        <taxon>Eukaryota</taxon>
        <taxon>Metazoa</taxon>
        <taxon>Ecdysozoa</taxon>
        <taxon>Arthropoda</taxon>
        <taxon>Hexapoda</taxon>
        <taxon>Insecta</taxon>
        <taxon>Pterygota</taxon>
        <taxon>Neoptera</taxon>
        <taxon>Endopterygota</taxon>
        <taxon>Diptera</taxon>
        <taxon>Brachycera</taxon>
        <taxon>Muscomorpha</taxon>
        <taxon>Muscoidea</taxon>
        <taxon>Muscidae</taxon>
        <taxon>Musca</taxon>
    </lineage>
</organism>
<dbReference type="PANTHER" id="PTHR14383:SF5">
    <property type="entry name" value="RUN DOMAIN-CONTAINING PROTEIN"/>
    <property type="match status" value="1"/>
</dbReference>
<feature type="compositionally biased region" description="Basic and acidic residues" evidence="3">
    <location>
        <begin position="718"/>
        <end position="732"/>
    </location>
</feature>
<feature type="binding site" evidence="2">
    <location>
        <position position="47"/>
    </location>
    <ligand>
        <name>Zn(2+)</name>
        <dbReference type="ChEBI" id="CHEBI:29105"/>
    </ligand>
</feature>
<feature type="region of interest" description="Disordered" evidence="3">
    <location>
        <begin position="1003"/>
        <end position="1025"/>
    </location>
</feature>
<feature type="domain" description="C2H2-type" evidence="4">
    <location>
        <begin position="343"/>
        <end position="371"/>
    </location>
</feature>
<dbReference type="InterPro" id="IPR036236">
    <property type="entry name" value="Znf_C2H2_sf"/>
</dbReference>
<feature type="compositionally biased region" description="Polar residues" evidence="3">
    <location>
        <begin position="904"/>
        <end position="915"/>
    </location>
</feature>
<feature type="domain" description="C2H2-type" evidence="4">
    <location>
        <begin position="373"/>
        <end position="407"/>
    </location>
</feature>
<dbReference type="Pfam" id="PF07776">
    <property type="entry name" value="zf-AD"/>
    <property type="match status" value="1"/>
</dbReference>
<dbReference type="EnsemblMetazoa" id="MDOA013356-RB">
    <property type="protein sequence ID" value="MDOA013356-PB"/>
    <property type="gene ID" value="MDOA013356"/>
</dbReference>
<feature type="compositionally biased region" description="Acidic residues" evidence="3">
    <location>
        <begin position="155"/>
        <end position="165"/>
    </location>
</feature>
<dbReference type="EnsemblMetazoa" id="MDOA013356-RD">
    <property type="protein sequence ID" value="MDOA013356-PD"/>
    <property type="gene ID" value="MDOA013356"/>
</dbReference>
<evidence type="ECO:0000259" key="4">
    <source>
        <dbReference type="PROSITE" id="PS50157"/>
    </source>
</evidence>
<reference evidence="6" key="1">
    <citation type="submission" date="2020-05" db="UniProtKB">
        <authorList>
            <consortium name="EnsemblMetazoa"/>
        </authorList>
    </citation>
    <scope>IDENTIFICATION</scope>
    <source>
        <strain evidence="6">Aabys</strain>
    </source>
</reference>
<dbReference type="SMART" id="SM00355">
    <property type="entry name" value="ZnF_C2H2"/>
    <property type="match status" value="2"/>
</dbReference>
<protein>
    <submittedName>
        <fullName evidence="6">Uncharacterized protein</fullName>
    </submittedName>
</protein>
<dbReference type="PANTHER" id="PTHR14383">
    <property type="entry name" value="SWAP-70 RECOMBINASE"/>
    <property type="match status" value="1"/>
</dbReference>
<dbReference type="SMART" id="SM00868">
    <property type="entry name" value="zf-AD"/>
    <property type="match status" value="1"/>
</dbReference>
<evidence type="ECO:0000256" key="2">
    <source>
        <dbReference type="PROSITE-ProRule" id="PRU01263"/>
    </source>
</evidence>
<accession>A0A1I8NAV8</accession>
<name>A0A1I8NAV8_MUSDO</name>
<feature type="compositionally biased region" description="Polar residues" evidence="3">
    <location>
        <begin position="810"/>
        <end position="822"/>
    </location>
</feature>
<dbReference type="PROSITE" id="PS50157">
    <property type="entry name" value="ZINC_FINGER_C2H2_2"/>
    <property type="match status" value="2"/>
</dbReference>
<dbReference type="eggNOG" id="KOG1721">
    <property type="taxonomic scope" value="Eukaryota"/>
</dbReference>
<feature type="region of interest" description="Disordered" evidence="3">
    <location>
        <begin position="132"/>
        <end position="220"/>
    </location>
</feature>
<dbReference type="AlphaFoldDB" id="A0A1I8NAV8"/>
<feature type="region of interest" description="Disordered" evidence="3">
    <location>
        <begin position="691"/>
        <end position="758"/>
    </location>
</feature>
<feature type="region of interest" description="Disordered" evidence="3">
    <location>
        <begin position="897"/>
        <end position="924"/>
    </location>
</feature>